<dbReference type="PROSITE" id="PS52016">
    <property type="entry name" value="TONB_DEPENDENT_REC_3"/>
    <property type="match status" value="1"/>
</dbReference>
<dbReference type="Gene3D" id="2.60.40.1120">
    <property type="entry name" value="Carboxypeptidase-like, regulatory domain"/>
    <property type="match status" value="1"/>
</dbReference>
<dbReference type="InterPro" id="IPR023996">
    <property type="entry name" value="TonB-dep_OMP_SusC/RagA"/>
</dbReference>
<organism evidence="13 14">
    <name type="scientific">Leeuwenhoekiella marinoflava</name>
    <dbReference type="NCBI Taxonomy" id="988"/>
    <lineage>
        <taxon>Bacteria</taxon>
        <taxon>Pseudomonadati</taxon>
        <taxon>Bacteroidota</taxon>
        <taxon>Flavobacteriia</taxon>
        <taxon>Flavobacteriales</taxon>
        <taxon>Flavobacteriaceae</taxon>
        <taxon>Leeuwenhoekiella</taxon>
    </lineage>
</organism>
<evidence type="ECO:0000259" key="12">
    <source>
        <dbReference type="Pfam" id="PF07715"/>
    </source>
</evidence>
<keyword evidence="7 8" id="KW-0998">Cell outer membrane</keyword>
<evidence type="ECO:0000256" key="10">
    <source>
        <dbReference type="SAM" id="SignalP"/>
    </source>
</evidence>
<dbReference type="InterPro" id="IPR039426">
    <property type="entry name" value="TonB-dep_rcpt-like"/>
</dbReference>
<evidence type="ECO:0000256" key="1">
    <source>
        <dbReference type="ARBA" id="ARBA00004571"/>
    </source>
</evidence>
<dbReference type="SUPFAM" id="SSF49464">
    <property type="entry name" value="Carboxypeptidase regulatory domain-like"/>
    <property type="match status" value="1"/>
</dbReference>
<feature type="domain" description="TonB-dependent receptor plug" evidence="12">
    <location>
        <begin position="138"/>
        <end position="241"/>
    </location>
</feature>
<accession>A0A4Q0PKY3</accession>
<evidence type="ECO:0000256" key="7">
    <source>
        <dbReference type="ARBA" id="ARBA00023237"/>
    </source>
</evidence>
<dbReference type="EMBL" id="QOVL01000011">
    <property type="protein sequence ID" value="RXG28458.1"/>
    <property type="molecule type" value="Genomic_DNA"/>
</dbReference>
<keyword evidence="2 8" id="KW-0813">Transport</keyword>
<evidence type="ECO:0000259" key="11">
    <source>
        <dbReference type="Pfam" id="PF00593"/>
    </source>
</evidence>
<dbReference type="InterPro" id="IPR023997">
    <property type="entry name" value="TonB-dep_OMP_SusC/RagA_CS"/>
</dbReference>
<feature type="chain" id="PRO_5020316897" evidence="10">
    <location>
        <begin position="35"/>
        <end position="1093"/>
    </location>
</feature>
<dbReference type="Pfam" id="PF13715">
    <property type="entry name" value="CarbopepD_reg_2"/>
    <property type="match status" value="1"/>
</dbReference>
<dbReference type="Pfam" id="PF00593">
    <property type="entry name" value="TonB_dep_Rec_b-barrel"/>
    <property type="match status" value="1"/>
</dbReference>
<dbReference type="AlphaFoldDB" id="A0A4Q0PKY3"/>
<evidence type="ECO:0000256" key="8">
    <source>
        <dbReference type="PROSITE-ProRule" id="PRU01360"/>
    </source>
</evidence>
<keyword evidence="10" id="KW-0732">Signal</keyword>
<dbReference type="SUPFAM" id="SSF56935">
    <property type="entry name" value="Porins"/>
    <property type="match status" value="1"/>
</dbReference>
<sequence length="1093" mass="121365">MKNKILQFFKLHAFVPKFLVAFTLLLCSSSFLYAANIPPISNSEQQKLTGTVLDNTGMPLPGASIMEVNTTNGASSDFDGNFELNVSQLPAVIKISYVGFTTQEITIESLAPIQVQLQADNNALDEVVVVGYGETSREKLSTAVSTVNTENLEQRPVADVTSSLQGLSPGLNVTQSTGKIGAEPRINIRGFTSINGGTPLILIDGIEGSLSNLNPNDVESISVLKDAGAAAIYGARGSFGVVLVTTKNADKGNVQVNLGVTTAINSPTMNTDFLTDPFKAVSIVDEAFRNNSGASYTGYTEEDMQALFEVSQDPSLARVIIDQRNGRDQYVHYGYTDWWNTFFRKTYPTQIYNASVSGGSEKIKAYFSYRNFQSKGILKVQDDSYEKYNLRGKVDIEVTDWLSFSNNMQYNSSEDLEHSGSQYGNYSNLWGSLIWVHALPSYVPVNPDGGALWRTELNNYTIGDGVYAGLLQGTTKQQTNNNEFSNIASVELKPVKGVTLNANYAIRRNEYSRFQRSTRIPYSIYPEQLDLMGNDYLNEYRTESKYDALNIYGEYKGYFGDHTLKATIGFNQETFITKSINASKQNLISNDLNSLGLATSNPTTSGSASEWALQGLFYRLSYDYKDKYVAEFNGRYDATSRFPSAYRWGFFPSFSGAWLVNKEQFFENATGETFDLLKFRASYGSLGNQNINNYAYFPTLPNGLYNYVLNGSRLNYIESPALNPSEITWEKVSTLDFGVDVGLLNNHLSASFDWFQRDTEGMLSPGATLPSVLGTGSPLENAADLRTKGFELSVSYNDYFELAEDTFNWTVTANLSNSKTKITDFDNPNRSLVDFYEGMTIGELWGYRIDGLFQTEEEIANHADQSFVSNRITSGGGLQPGDVKYLDLDGDGYIGEGENTVDNPGDREIIGNSAPQYLYSLLANANWKGFDFSVFFQGVGKQDWYPNSDSRMFWGPYNRPYNSFIRKDMVADMWSPENTDAYYPRNYGYIALGGSLEKVNDRYLQSVAYLRLKNLTVGYTLPDGIISKTSATKLRIYFSGENLLTFSKLTDYIDPEAASASVNLNSPSTSANRGTAQTNPFSETYSLGLSLKF</sequence>
<proteinExistence type="inferred from homology"/>
<comment type="subcellular location">
    <subcellularLocation>
        <location evidence="1 8">Cell outer membrane</location>
        <topology evidence="1 8">Multi-pass membrane protein</topology>
    </subcellularLocation>
</comment>
<dbReference type="GO" id="GO:0009279">
    <property type="term" value="C:cell outer membrane"/>
    <property type="evidence" value="ECO:0007669"/>
    <property type="project" value="UniProtKB-SubCell"/>
</dbReference>
<feature type="domain" description="TonB-dependent receptor-like beta-barrel" evidence="11">
    <location>
        <begin position="466"/>
        <end position="1043"/>
    </location>
</feature>
<dbReference type="InterPro" id="IPR036942">
    <property type="entry name" value="Beta-barrel_TonB_sf"/>
</dbReference>
<dbReference type="Proteomes" id="UP000290608">
    <property type="component" value="Unassembled WGS sequence"/>
</dbReference>
<dbReference type="Gene3D" id="2.170.130.10">
    <property type="entry name" value="TonB-dependent receptor, plug domain"/>
    <property type="match status" value="1"/>
</dbReference>
<dbReference type="InterPro" id="IPR012910">
    <property type="entry name" value="Plug_dom"/>
</dbReference>
<comment type="similarity">
    <text evidence="8 9">Belongs to the TonB-dependent receptor family.</text>
</comment>
<evidence type="ECO:0000256" key="4">
    <source>
        <dbReference type="ARBA" id="ARBA00022692"/>
    </source>
</evidence>
<dbReference type="InterPro" id="IPR000531">
    <property type="entry name" value="Beta-barrel_TonB"/>
</dbReference>
<evidence type="ECO:0000256" key="9">
    <source>
        <dbReference type="RuleBase" id="RU003357"/>
    </source>
</evidence>
<evidence type="ECO:0000256" key="5">
    <source>
        <dbReference type="ARBA" id="ARBA00023077"/>
    </source>
</evidence>
<dbReference type="NCBIfam" id="TIGR04056">
    <property type="entry name" value="OMP_RagA_SusC"/>
    <property type="match status" value="1"/>
</dbReference>
<gene>
    <name evidence="13" type="ORF">DSL99_2459</name>
</gene>
<name>A0A4Q0PKY3_9FLAO</name>
<feature type="signal peptide" evidence="10">
    <location>
        <begin position="1"/>
        <end position="34"/>
    </location>
</feature>
<evidence type="ECO:0000313" key="13">
    <source>
        <dbReference type="EMBL" id="RXG28458.1"/>
    </source>
</evidence>
<evidence type="ECO:0000256" key="6">
    <source>
        <dbReference type="ARBA" id="ARBA00023136"/>
    </source>
</evidence>
<keyword evidence="4 8" id="KW-0812">Transmembrane</keyword>
<evidence type="ECO:0000313" key="14">
    <source>
        <dbReference type="Proteomes" id="UP000290608"/>
    </source>
</evidence>
<keyword evidence="5 9" id="KW-0798">TonB box</keyword>
<keyword evidence="3 8" id="KW-1134">Transmembrane beta strand</keyword>
<dbReference type="InterPro" id="IPR037066">
    <property type="entry name" value="Plug_dom_sf"/>
</dbReference>
<dbReference type="STRING" id="1122159.SAMN02745246_02749"/>
<keyword evidence="6 8" id="KW-0472">Membrane</keyword>
<reference evidence="13 14" key="1">
    <citation type="submission" date="2018-07" db="EMBL/GenBank/DDBJ databases">
        <title>Leeuwenhoekiella genomics.</title>
        <authorList>
            <person name="Tahon G."/>
            <person name="Willems A."/>
        </authorList>
    </citation>
    <scope>NUCLEOTIDE SEQUENCE [LARGE SCALE GENOMIC DNA]</scope>
    <source>
        <strain evidence="13 14">LMG 1345</strain>
    </source>
</reference>
<dbReference type="NCBIfam" id="TIGR04057">
    <property type="entry name" value="SusC_RagA_signa"/>
    <property type="match status" value="1"/>
</dbReference>
<evidence type="ECO:0000256" key="2">
    <source>
        <dbReference type="ARBA" id="ARBA00022448"/>
    </source>
</evidence>
<dbReference type="Gene3D" id="2.40.170.20">
    <property type="entry name" value="TonB-dependent receptor, beta-barrel domain"/>
    <property type="match status" value="1"/>
</dbReference>
<dbReference type="Pfam" id="PF07715">
    <property type="entry name" value="Plug"/>
    <property type="match status" value="1"/>
</dbReference>
<evidence type="ECO:0000256" key="3">
    <source>
        <dbReference type="ARBA" id="ARBA00022452"/>
    </source>
</evidence>
<protein>
    <submittedName>
        <fullName evidence="13">TonB-linked SusC/RagA family outer membrane protein</fullName>
    </submittedName>
</protein>
<dbReference type="InterPro" id="IPR008969">
    <property type="entry name" value="CarboxyPept-like_regulatory"/>
</dbReference>
<comment type="caution">
    <text evidence="13">The sequence shown here is derived from an EMBL/GenBank/DDBJ whole genome shotgun (WGS) entry which is preliminary data.</text>
</comment>